<organism evidence="1 2">
    <name type="scientific">Candidatus Desantisbacteria bacterium CG1_02_38_46</name>
    <dbReference type="NCBI Taxonomy" id="1817893"/>
    <lineage>
        <taxon>Bacteria</taxon>
        <taxon>Candidatus Desantisiibacteriota</taxon>
    </lineage>
</organism>
<dbReference type="Proteomes" id="UP000182278">
    <property type="component" value="Unassembled WGS sequence"/>
</dbReference>
<proteinExistence type="predicted"/>
<dbReference type="EMBL" id="MNUO01000041">
    <property type="protein sequence ID" value="OIN97588.1"/>
    <property type="molecule type" value="Genomic_DNA"/>
</dbReference>
<protein>
    <submittedName>
        <fullName evidence="1">Uncharacterized protein</fullName>
    </submittedName>
</protein>
<gene>
    <name evidence="1" type="ORF">AUJ66_02575</name>
</gene>
<comment type="caution">
    <text evidence="1">The sequence shown here is derived from an EMBL/GenBank/DDBJ whole genome shotgun (WGS) entry which is preliminary data.</text>
</comment>
<dbReference type="AlphaFoldDB" id="A0A1J4SG20"/>
<dbReference type="STRING" id="1817893.AUJ66_02575"/>
<reference evidence="1 2" key="1">
    <citation type="journal article" date="2016" name="Environ. Microbiol.">
        <title>Genomic resolution of a cold subsurface aquifer community provides metabolic insights for novel microbes adapted to high CO concentrations.</title>
        <authorList>
            <person name="Probst A.J."/>
            <person name="Castelle C.J."/>
            <person name="Singh A."/>
            <person name="Brown C.T."/>
            <person name="Anantharaman K."/>
            <person name="Sharon I."/>
            <person name="Hug L.A."/>
            <person name="Burstein D."/>
            <person name="Emerson J.B."/>
            <person name="Thomas B.C."/>
            <person name="Banfield J.F."/>
        </authorList>
    </citation>
    <scope>NUCLEOTIDE SEQUENCE [LARGE SCALE GENOMIC DNA]</scope>
    <source>
        <strain evidence="1">CG1_02_38_46</strain>
    </source>
</reference>
<name>A0A1J4SG20_9BACT</name>
<evidence type="ECO:0000313" key="1">
    <source>
        <dbReference type="EMBL" id="OIN97588.1"/>
    </source>
</evidence>
<evidence type="ECO:0000313" key="2">
    <source>
        <dbReference type="Proteomes" id="UP000182278"/>
    </source>
</evidence>
<accession>A0A1J4SG20</accession>
<sequence length="215" mass="25259">MNDSNDKFFAILELVLPCSVHFLELYTADYKKPEEYGEATLFEICVYLLFRLDLSLVKLKQKPDVRKKLIFFIADNLVDKFSKLLKNDNLYKIINQRMDIYGKVVRTASEKIFENLHFHLFNNIEFSRNTDELKFWDSGIEPVMLVGLSKEMSRSINMVFIENLLVSSFGCCLKHLFQDNDDFTQLSLSEIEKRIKKGMAEAKKIDNKIFNEKKN</sequence>